<keyword evidence="4" id="KW-0238">DNA-binding</keyword>
<evidence type="ECO:0000256" key="7">
    <source>
        <dbReference type="SAM" id="MobiDB-lite"/>
    </source>
</evidence>
<dbReference type="SMART" id="SM00066">
    <property type="entry name" value="GAL4"/>
    <property type="match status" value="1"/>
</dbReference>
<feature type="region of interest" description="Disordered" evidence="7">
    <location>
        <begin position="171"/>
        <end position="211"/>
    </location>
</feature>
<dbReference type="CDD" id="cd00067">
    <property type="entry name" value="GAL4"/>
    <property type="match status" value="1"/>
</dbReference>
<feature type="compositionally biased region" description="Polar residues" evidence="7">
    <location>
        <begin position="171"/>
        <end position="180"/>
    </location>
</feature>
<evidence type="ECO:0000256" key="3">
    <source>
        <dbReference type="ARBA" id="ARBA00023015"/>
    </source>
</evidence>
<dbReference type="InterPro" id="IPR036864">
    <property type="entry name" value="Zn2-C6_fun-type_DNA-bd_sf"/>
</dbReference>
<dbReference type="InterPro" id="IPR001138">
    <property type="entry name" value="Zn2Cys6_DnaBD"/>
</dbReference>
<evidence type="ECO:0000313" key="10">
    <source>
        <dbReference type="Proteomes" id="UP000837801"/>
    </source>
</evidence>
<protein>
    <recommendedName>
        <fullName evidence="8">Zn(2)-C6 fungal-type domain-containing protein</fullName>
    </recommendedName>
</protein>
<dbReference type="InterPro" id="IPR051430">
    <property type="entry name" value="Fungal_TF_Env_Response"/>
</dbReference>
<sequence>MDSIKPKRQRRSYACGPCKLLKIKCDLQTPCSGCLKFKRAEKCLEDPPQPPSAEELSKTLERKKKSMNRKQSSPTDSTSSGETKRAYGQSPPDSQDHHLPSHPQGVMPSIASSIGQSSPQQPSPLPIVNNKLPRIHHRPVHQASPSAFPQQYPYQYSQKYPYVHALPSAPSGQAPINSHPSPAYPHLNVHQIQQQQQPQQPPSQPQSMTQNKPVYFPAPIIRYDYPNQPPIPVGDPIIPPAQPKKLHNRTTLHEFTLSMTSSDLTTLIALFPSTFEECKSLVDIAISSQSPLFRYDKDILMEEYTRFINLYKNQQVLQPLTDFNIHTARNISILLVYLAVGSLFTGKDLLLDRIEFAKHLKSILSRYDTVEEIQYLIDFYFSIRDYFYQQDLVSEHFLEFNQLLGCILLNDEFMDLITERPIYSANRLAIRSWTKLRAIQIEFPYFESRGTLLSLWQFKDSILPHREVINYAFYCGNDSAAFAHEEVMIGPGFGPELAHGATKFFIDIWAVYYKRAEQSTLIKDIVRSYLELYGEVYNLTSKELAKYEAMKKRNDISRATLTSKSSLLMLIKNQVTLSLFTRWLSFVRIESTYFPSLRYASYITSILSLFNHFRFVAESCPNDDIIKLISDEFGLFIFHYFQICMIFQAIFNATLCNFLDLPTSNNILNLQEIYDKNLDNLKFTVDNFKRSSIYTQYLSKVQTHTAPIGIVEVLIEIAPGLIKKRCMTFHEFIEVINSKFDSNMRKFIVQRQFGSEDAFKRYLEKVWDLFSYLTKEEQGKDKIMITKELYLDMDLINDCKDKFNGIVFTKNLVNDYMRDVSEPNLAQS</sequence>
<reference evidence="9" key="1">
    <citation type="submission" date="2022-03" db="EMBL/GenBank/DDBJ databases">
        <authorList>
            <person name="Legras J.-L."/>
            <person name="Devillers H."/>
            <person name="Grondin C."/>
        </authorList>
    </citation>
    <scope>NUCLEOTIDE SEQUENCE</scope>
    <source>
        <strain evidence="9">CLIB 1423</strain>
    </source>
</reference>
<dbReference type="EMBL" id="CAKXYY010000007">
    <property type="protein sequence ID" value="CAH2352558.1"/>
    <property type="molecule type" value="Genomic_DNA"/>
</dbReference>
<keyword evidence="1" id="KW-0479">Metal-binding</keyword>
<feature type="region of interest" description="Disordered" evidence="7">
    <location>
        <begin position="42"/>
        <end position="130"/>
    </location>
</feature>
<keyword evidence="10" id="KW-1185">Reference proteome</keyword>
<evidence type="ECO:0000259" key="8">
    <source>
        <dbReference type="PROSITE" id="PS50048"/>
    </source>
</evidence>
<dbReference type="PANTHER" id="PTHR31944">
    <property type="entry name" value="HEME-RESPONSIVE ZINC FINGER TRANSCRIPTION FACTOR HAP1"/>
    <property type="match status" value="1"/>
</dbReference>
<keyword evidence="3" id="KW-0805">Transcription regulation</keyword>
<evidence type="ECO:0000256" key="2">
    <source>
        <dbReference type="ARBA" id="ARBA00022833"/>
    </source>
</evidence>
<accession>A0A9P0QNM4</accession>
<dbReference type="GO" id="GO:0001228">
    <property type="term" value="F:DNA-binding transcription activator activity, RNA polymerase II-specific"/>
    <property type="evidence" value="ECO:0007669"/>
    <property type="project" value="TreeGrafter"/>
</dbReference>
<keyword evidence="6" id="KW-0539">Nucleus</keyword>
<evidence type="ECO:0000256" key="4">
    <source>
        <dbReference type="ARBA" id="ARBA00023125"/>
    </source>
</evidence>
<feature type="domain" description="Zn(2)-C6 fungal-type" evidence="8">
    <location>
        <begin position="14"/>
        <end position="43"/>
    </location>
</feature>
<dbReference type="PROSITE" id="PS50048">
    <property type="entry name" value="ZN2_CY6_FUNGAL_2"/>
    <property type="match status" value="1"/>
</dbReference>
<evidence type="ECO:0000256" key="6">
    <source>
        <dbReference type="ARBA" id="ARBA00023242"/>
    </source>
</evidence>
<dbReference type="PANTHER" id="PTHR31944:SF131">
    <property type="entry name" value="HEME-RESPONSIVE ZINC FINGER TRANSCRIPTION FACTOR HAP1"/>
    <property type="match status" value="1"/>
</dbReference>
<evidence type="ECO:0000313" key="9">
    <source>
        <dbReference type="EMBL" id="CAH2352558.1"/>
    </source>
</evidence>
<dbReference type="PROSITE" id="PS00463">
    <property type="entry name" value="ZN2_CY6_FUNGAL_1"/>
    <property type="match status" value="1"/>
</dbReference>
<evidence type="ECO:0000256" key="5">
    <source>
        <dbReference type="ARBA" id="ARBA00023163"/>
    </source>
</evidence>
<dbReference type="SUPFAM" id="SSF57701">
    <property type="entry name" value="Zn2/Cys6 DNA-binding domain"/>
    <property type="match status" value="1"/>
</dbReference>
<evidence type="ECO:0000256" key="1">
    <source>
        <dbReference type="ARBA" id="ARBA00022723"/>
    </source>
</evidence>
<proteinExistence type="predicted"/>
<keyword evidence="5" id="KW-0804">Transcription</keyword>
<dbReference type="GO" id="GO:0005634">
    <property type="term" value="C:nucleus"/>
    <property type="evidence" value="ECO:0007669"/>
    <property type="project" value="TreeGrafter"/>
</dbReference>
<dbReference type="Pfam" id="PF00172">
    <property type="entry name" value="Zn_clus"/>
    <property type="match status" value="1"/>
</dbReference>
<comment type="caution">
    <text evidence="9">The sequence shown here is derived from an EMBL/GenBank/DDBJ whole genome shotgun (WGS) entry which is preliminary data.</text>
</comment>
<feature type="compositionally biased region" description="Polar residues" evidence="7">
    <location>
        <begin position="69"/>
        <end position="81"/>
    </location>
</feature>
<name>A0A9P0QNM4_9ASCO</name>
<dbReference type="GO" id="GO:0000978">
    <property type="term" value="F:RNA polymerase II cis-regulatory region sequence-specific DNA binding"/>
    <property type="evidence" value="ECO:0007669"/>
    <property type="project" value="TreeGrafter"/>
</dbReference>
<gene>
    <name evidence="9" type="ORF">CLIB1423_07S02300</name>
</gene>
<dbReference type="Gene3D" id="4.10.240.10">
    <property type="entry name" value="Zn(2)-C6 fungal-type DNA-binding domain"/>
    <property type="match status" value="1"/>
</dbReference>
<organism evidence="9 10">
    <name type="scientific">[Candida] railenensis</name>
    <dbReference type="NCBI Taxonomy" id="45579"/>
    <lineage>
        <taxon>Eukaryota</taxon>
        <taxon>Fungi</taxon>
        <taxon>Dikarya</taxon>
        <taxon>Ascomycota</taxon>
        <taxon>Saccharomycotina</taxon>
        <taxon>Pichiomycetes</taxon>
        <taxon>Debaryomycetaceae</taxon>
        <taxon>Kurtzmaniella</taxon>
    </lineage>
</organism>
<dbReference type="OrthoDB" id="1747771at2759"/>
<dbReference type="AlphaFoldDB" id="A0A9P0QNM4"/>
<dbReference type="Proteomes" id="UP000837801">
    <property type="component" value="Unassembled WGS sequence"/>
</dbReference>
<keyword evidence="2" id="KW-0862">Zinc</keyword>
<dbReference type="GO" id="GO:0008270">
    <property type="term" value="F:zinc ion binding"/>
    <property type="evidence" value="ECO:0007669"/>
    <property type="project" value="InterPro"/>
</dbReference>
<feature type="compositionally biased region" description="Low complexity" evidence="7">
    <location>
        <begin position="108"/>
        <end position="120"/>
    </location>
</feature>